<proteinExistence type="predicted"/>
<accession>A0ABX7VJR6</accession>
<evidence type="ECO:0000313" key="2">
    <source>
        <dbReference type="Proteomes" id="UP000665047"/>
    </source>
</evidence>
<dbReference type="SUPFAM" id="SSF49785">
    <property type="entry name" value="Galactose-binding domain-like"/>
    <property type="match status" value="1"/>
</dbReference>
<dbReference type="InterPro" id="IPR008979">
    <property type="entry name" value="Galactose-bd-like_sf"/>
</dbReference>
<gene>
    <name evidence="1" type="ORF">HGO23_06790</name>
</gene>
<dbReference type="Proteomes" id="UP000665047">
    <property type="component" value="Chromosome"/>
</dbReference>
<reference evidence="1 2" key="1">
    <citation type="submission" date="2021-03" db="EMBL/GenBank/DDBJ databases">
        <title>Complete Genome Sequence Data of Xenorhabdus budapestensis strain C72, a Candidate Biological Control Agent, from China.</title>
        <authorList>
            <person name="LI B."/>
            <person name="WANG S."/>
            <person name="QIU D."/>
        </authorList>
    </citation>
    <scope>NUCLEOTIDE SEQUENCE [LARGE SCALE GENOMIC DNA]</scope>
    <source>
        <strain evidence="1 2">C-7-2</strain>
    </source>
</reference>
<evidence type="ECO:0000313" key="1">
    <source>
        <dbReference type="EMBL" id="QTL41036.1"/>
    </source>
</evidence>
<protein>
    <submittedName>
        <fullName evidence="1">Lectin</fullName>
    </submittedName>
</protein>
<dbReference type="EMBL" id="CP072455">
    <property type="protein sequence ID" value="QTL41036.1"/>
    <property type="molecule type" value="Genomic_DNA"/>
</dbReference>
<sequence length="127" mass="13923">MYDWSGVISAKSEKGQPTGLILKKGDVISIVAKGWVQYGRSNVEWASPDGPLPINAQPPSIATLVAKISNKKFKIENGVLHKTIPVDGELILLFNDAPGTFGDNSGEFHVDIKIESRYNPNYLEEIK</sequence>
<dbReference type="RefSeq" id="WP_209028379.1">
    <property type="nucleotide sequence ID" value="NZ_CP072455.1"/>
</dbReference>
<name>A0ABX7VJR6_XENBU</name>
<dbReference type="Gene3D" id="2.60.120.430">
    <property type="entry name" value="Galactose-binding lectin"/>
    <property type="match status" value="1"/>
</dbReference>
<keyword evidence="2" id="KW-1185">Reference proteome</keyword>
<dbReference type="InterPro" id="IPR012905">
    <property type="entry name" value="PA-IL"/>
</dbReference>
<dbReference type="Pfam" id="PF07828">
    <property type="entry name" value="PA-IL"/>
    <property type="match status" value="1"/>
</dbReference>
<organism evidence="1 2">
    <name type="scientific">Xenorhabdus budapestensis</name>
    <dbReference type="NCBI Taxonomy" id="290110"/>
    <lineage>
        <taxon>Bacteria</taxon>
        <taxon>Pseudomonadati</taxon>
        <taxon>Pseudomonadota</taxon>
        <taxon>Gammaproteobacteria</taxon>
        <taxon>Enterobacterales</taxon>
        <taxon>Morganellaceae</taxon>
        <taxon>Xenorhabdus</taxon>
    </lineage>
</organism>